<dbReference type="InterPro" id="IPR054353">
    <property type="entry name" value="IstA-like_C"/>
</dbReference>
<proteinExistence type="predicted"/>
<feature type="domain" description="Transposase for insertion sequence element IS21-like C-terminal" evidence="2">
    <location>
        <begin position="272"/>
        <end position="340"/>
    </location>
</feature>
<dbReference type="Pfam" id="PF22483">
    <property type="entry name" value="Mu-transpos_C_2"/>
    <property type="match status" value="1"/>
</dbReference>
<dbReference type="EMBL" id="FOAZ01000056">
    <property type="protein sequence ID" value="SEM77023.1"/>
    <property type="molecule type" value="Genomic_DNA"/>
</dbReference>
<feature type="region of interest" description="Disordered" evidence="1">
    <location>
        <begin position="441"/>
        <end position="467"/>
    </location>
</feature>
<evidence type="ECO:0000259" key="2">
    <source>
        <dbReference type="Pfam" id="PF22483"/>
    </source>
</evidence>
<accession>A0A1H8B2P1</accession>
<feature type="compositionally biased region" description="Acidic residues" evidence="1">
    <location>
        <begin position="449"/>
        <end position="460"/>
    </location>
</feature>
<dbReference type="Proteomes" id="UP000183015">
    <property type="component" value="Unassembled WGS sequence"/>
</dbReference>
<dbReference type="PANTHER" id="PTHR35004">
    <property type="entry name" value="TRANSPOSASE RV3428C-RELATED"/>
    <property type="match status" value="1"/>
</dbReference>
<protein>
    <submittedName>
        <fullName evidence="3">Transposase</fullName>
    </submittedName>
</protein>
<gene>
    <name evidence="3" type="ORF">SAMN05414137_1562</name>
</gene>
<name>A0A1H8B2P1_STRJI</name>
<dbReference type="PANTHER" id="PTHR35004:SF7">
    <property type="entry name" value="INTEGRASE PROTEIN"/>
    <property type="match status" value="1"/>
</dbReference>
<dbReference type="AlphaFoldDB" id="A0A1H8B2P1"/>
<keyword evidence="4" id="KW-1185">Reference proteome</keyword>
<evidence type="ECO:0000313" key="4">
    <source>
        <dbReference type="Proteomes" id="UP000183015"/>
    </source>
</evidence>
<organism evidence="3 4">
    <name type="scientific">Streptacidiphilus jiangxiensis</name>
    <dbReference type="NCBI Taxonomy" id="235985"/>
    <lineage>
        <taxon>Bacteria</taxon>
        <taxon>Bacillati</taxon>
        <taxon>Actinomycetota</taxon>
        <taxon>Actinomycetes</taxon>
        <taxon>Kitasatosporales</taxon>
        <taxon>Streptomycetaceae</taxon>
        <taxon>Streptacidiphilus</taxon>
    </lineage>
</organism>
<evidence type="ECO:0000256" key="1">
    <source>
        <dbReference type="SAM" id="MobiDB-lite"/>
    </source>
</evidence>
<dbReference type="eggNOG" id="COG4584">
    <property type="taxonomic scope" value="Bacteria"/>
</dbReference>
<dbReference type="STRING" id="235985.SAMN05414137_1562"/>
<reference evidence="4" key="1">
    <citation type="submission" date="2016-10" db="EMBL/GenBank/DDBJ databases">
        <authorList>
            <person name="Varghese N."/>
        </authorList>
    </citation>
    <scope>NUCLEOTIDE SEQUENCE [LARGE SCALE GENOMIC DNA]</scope>
    <source>
        <strain evidence="4">DSM 45096 / BCRC 16803 / CGMCC 4.1857 / CIP 109030 / JCM 12277 / KCTC 19219 / NBRC 100920 / 33214</strain>
    </source>
</reference>
<evidence type="ECO:0000313" key="3">
    <source>
        <dbReference type="EMBL" id="SEM77023.1"/>
    </source>
</evidence>
<sequence>MPVPRKAGWRRSSVLDPAKGWIDEMLRSDLSAPRKQRHTIERVFQRLAREYGFREASYSTVRNYVNERRPQIVAEEREGLGFAEGMVPQVHLPGEEAEVDFADVWVRLAGVTVKCHLFTLRLSYSGKAVHRVFASQAQEAFMEGHVQAFRVLGGVPTRHIRYDNLKPAVNRVCTGRSREESQRWVAFRSHYGFEAFYCLPGRDGAHEKGGVEHEGGRFRRNHLVPVPDVSSLEELNEKIAAIDMAEDERIIHGNLTSIGFKFTTEQELLAPLPADDFECGITLTPKVGRDSRIGVRQCNYSVPARFIGGRIRVLLRGNELLVFEGRRVVARHPRLTRRGDFHDDLDHYLDILMTKPGALPGSTALATARAEGTFTAVHEAFWSTARAAHGEAAGTRELIEVLLLHRRMPAQAVHIGIEAALRAGSVSAAVVAIEARKAAGEFPAPTATPDEEPAPWEEPDAQAPPMLRLLQLPAARRPMPSVAAYDQLLTRRPKGLA</sequence>
<dbReference type="NCBIfam" id="NF033546">
    <property type="entry name" value="transpos_IS21"/>
    <property type="match status" value="1"/>
</dbReference>